<reference evidence="1 2" key="2">
    <citation type="journal article" date="2022" name="Mol. Ecol. Resour.">
        <title>The genomes of chicory, endive, great burdock and yacon provide insights into Asteraceae paleo-polyploidization history and plant inulin production.</title>
        <authorList>
            <person name="Fan W."/>
            <person name="Wang S."/>
            <person name="Wang H."/>
            <person name="Wang A."/>
            <person name="Jiang F."/>
            <person name="Liu H."/>
            <person name="Zhao H."/>
            <person name="Xu D."/>
            <person name="Zhang Y."/>
        </authorList>
    </citation>
    <scope>NUCLEOTIDE SEQUENCE [LARGE SCALE GENOMIC DNA]</scope>
    <source>
        <strain evidence="2">cv. Punajuju</strain>
        <tissue evidence="1">Leaves</tissue>
    </source>
</reference>
<dbReference type="Proteomes" id="UP001055811">
    <property type="component" value="Linkage Group LG06"/>
</dbReference>
<proteinExistence type="predicted"/>
<protein>
    <submittedName>
        <fullName evidence="1">Uncharacterized protein</fullName>
    </submittedName>
</protein>
<comment type="caution">
    <text evidence="1">The sequence shown here is derived from an EMBL/GenBank/DDBJ whole genome shotgun (WGS) entry which is preliminary data.</text>
</comment>
<keyword evidence="2" id="KW-1185">Reference proteome</keyword>
<evidence type="ECO:0000313" key="1">
    <source>
        <dbReference type="EMBL" id="KAI3724006.1"/>
    </source>
</evidence>
<name>A0ACB9BPP4_CICIN</name>
<gene>
    <name evidence="1" type="ORF">L2E82_35770</name>
</gene>
<dbReference type="EMBL" id="CM042014">
    <property type="protein sequence ID" value="KAI3724006.1"/>
    <property type="molecule type" value="Genomic_DNA"/>
</dbReference>
<accession>A0ACB9BPP4</accession>
<reference evidence="2" key="1">
    <citation type="journal article" date="2022" name="Mol. Ecol. Resour.">
        <title>The genomes of chicory, endive, great burdock and yacon provide insights into Asteraceae palaeo-polyploidization history and plant inulin production.</title>
        <authorList>
            <person name="Fan W."/>
            <person name="Wang S."/>
            <person name="Wang H."/>
            <person name="Wang A."/>
            <person name="Jiang F."/>
            <person name="Liu H."/>
            <person name="Zhao H."/>
            <person name="Xu D."/>
            <person name="Zhang Y."/>
        </authorList>
    </citation>
    <scope>NUCLEOTIDE SEQUENCE [LARGE SCALE GENOMIC DNA]</scope>
    <source>
        <strain evidence="2">cv. Punajuju</strain>
    </source>
</reference>
<sequence>MMKEDGFCWPLVNDELPRAPVAADTQSPKTAANEACASSVRGVSSYIHRHESPWQDMCHLLPRPTFCSYL</sequence>
<organism evidence="1 2">
    <name type="scientific">Cichorium intybus</name>
    <name type="common">Chicory</name>
    <dbReference type="NCBI Taxonomy" id="13427"/>
    <lineage>
        <taxon>Eukaryota</taxon>
        <taxon>Viridiplantae</taxon>
        <taxon>Streptophyta</taxon>
        <taxon>Embryophyta</taxon>
        <taxon>Tracheophyta</taxon>
        <taxon>Spermatophyta</taxon>
        <taxon>Magnoliopsida</taxon>
        <taxon>eudicotyledons</taxon>
        <taxon>Gunneridae</taxon>
        <taxon>Pentapetalae</taxon>
        <taxon>asterids</taxon>
        <taxon>campanulids</taxon>
        <taxon>Asterales</taxon>
        <taxon>Asteraceae</taxon>
        <taxon>Cichorioideae</taxon>
        <taxon>Cichorieae</taxon>
        <taxon>Cichoriinae</taxon>
        <taxon>Cichorium</taxon>
    </lineage>
</organism>
<evidence type="ECO:0000313" key="2">
    <source>
        <dbReference type="Proteomes" id="UP001055811"/>
    </source>
</evidence>